<dbReference type="PANTHER" id="PTHR42685:SF22">
    <property type="entry name" value="CONDITIONED MEDIUM FACTOR RECEPTOR 1"/>
    <property type="match status" value="1"/>
</dbReference>
<dbReference type="PRINTS" id="PR00420">
    <property type="entry name" value="RNGMNOXGNASE"/>
</dbReference>
<dbReference type="AlphaFoldDB" id="A0A0S2TDQ6"/>
<protein>
    <submittedName>
        <fullName evidence="1">Geranylgeranyl reductase</fullName>
    </submittedName>
</protein>
<evidence type="ECO:0000313" key="2">
    <source>
        <dbReference type="Proteomes" id="UP000055136"/>
    </source>
</evidence>
<dbReference type="Gene3D" id="3.50.50.60">
    <property type="entry name" value="FAD/NAD(P)-binding domain"/>
    <property type="match status" value="1"/>
</dbReference>
<keyword evidence="2" id="KW-1185">Reference proteome</keyword>
<dbReference type="InterPro" id="IPR050407">
    <property type="entry name" value="Geranylgeranyl_reductase"/>
</dbReference>
<sequence length="379" mass="41950">MEHYDVLIVGGGPAGSTCAKRLQAAGLDVLVLDKKHFPRDKVCAGWVTPAVIDALGFDCEDYRRGRVLQPFYGFRTGTIGGAQVTTDYDQVVSYGIRRCEFDHYLLERCGARLELGQPIKQIECANGRWQINARFSAPLLIGAGGHFCPVARALGTRLGSDEHVISAQEVEFEMTPAQAERCAVDAHRPELFFCNDLKGYGWAVRKQNVLNVGLGREDNHRLGQHVAAFRQFLIDSGRIPSDTPEKFHGHAYLLSRQKQPRPLATHHALLIGDACGLAYAQSGEGIRPAIESALLAADIIVGADGDYRRERLKEYEDKIVARFGQRQAGGDTLGWLPDGLRHLAARKLLGSAWFSRHVLIERWFLHTHQAALPAQLKIA</sequence>
<name>A0A0S2TDQ6_9GAMM</name>
<gene>
    <name evidence="1" type="ORF">Tel_09085</name>
</gene>
<proteinExistence type="predicted"/>
<reference evidence="1" key="1">
    <citation type="submission" date="2015-10" db="EMBL/GenBank/DDBJ databases">
        <title>Description of Candidatus Tenderia electrophaga gen. nov, sp. nov., an Uncultivated Electroautotroph from a Biocathode Enrichment.</title>
        <authorList>
            <person name="Eddie B.J."/>
            <person name="Malanoski A.P."/>
            <person name="Wang Z."/>
            <person name="Hall R.J."/>
            <person name="Oh S.D."/>
            <person name="Heiner C."/>
            <person name="Lin B."/>
            <person name="Strycharz-Glaven S.M."/>
        </authorList>
    </citation>
    <scope>NUCLEOTIDE SEQUENCE [LARGE SCALE GENOMIC DNA]</scope>
    <source>
        <strain evidence="1">NRL1</strain>
    </source>
</reference>
<dbReference type="SUPFAM" id="SSF51905">
    <property type="entry name" value="FAD/NAD(P)-binding domain"/>
    <property type="match status" value="1"/>
</dbReference>
<organism evidence="1 2">
    <name type="scientific">Candidatus Tenderia electrophaga</name>
    <dbReference type="NCBI Taxonomy" id="1748243"/>
    <lineage>
        <taxon>Bacteria</taxon>
        <taxon>Pseudomonadati</taxon>
        <taxon>Pseudomonadota</taxon>
        <taxon>Gammaproteobacteria</taxon>
        <taxon>Candidatus Tenderiales</taxon>
        <taxon>Candidatus Tenderiaceae</taxon>
        <taxon>Candidatus Tenderia</taxon>
    </lineage>
</organism>
<accession>A0A0S2TDQ6</accession>
<dbReference type="PANTHER" id="PTHR42685">
    <property type="entry name" value="GERANYLGERANYL DIPHOSPHATE REDUCTASE"/>
    <property type="match status" value="1"/>
</dbReference>
<dbReference type="KEGG" id="tee:Tel_09085"/>
<dbReference type="Pfam" id="PF13450">
    <property type="entry name" value="NAD_binding_8"/>
    <property type="match status" value="1"/>
</dbReference>
<dbReference type="Proteomes" id="UP000055136">
    <property type="component" value="Chromosome"/>
</dbReference>
<dbReference type="EMBL" id="CP013099">
    <property type="protein sequence ID" value="ALP53297.1"/>
    <property type="molecule type" value="Genomic_DNA"/>
</dbReference>
<dbReference type="InterPro" id="IPR036188">
    <property type="entry name" value="FAD/NAD-bd_sf"/>
</dbReference>
<dbReference type="STRING" id="1748243.Tel_09085"/>
<evidence type="ECO:0000313" key="1">
    <source>
        <dbReference type="EMBL" id="ALP53297.1"/>
    </source>
</evidence>